<evidence type="ECO:0000256" key="6">
    <source>
        <dbReference type="SAM" id="Phobius"/>
    </source>
</evidence>
<dbReference type="GO" id="GO:0008104">
    <property type="term" value="P:intracellular protein localization"/>
    <property type="evidence" value="ECO:0007669"/>
    <property type="project" value="TreeGrafter"/>
</dbReference>
<comment type="caution">
    <text evidence="8">The sequence shown here is derived from an EMBL/GenBank/DDBJ whole genome shotgun (WGS) entry which is preliminary data.</text>
</comment>
<keyword evidence="5 6" id="KW-0472">Membrane</keyword>
<dbReference type="InterPro" id="IPR029454">
    <property type="entry name" value="ODR-4-like"/>
</dbReference>
<organism evidence="8 9">
    <name type="scientific">Rotaria sordida</name>
    <dbReference type="NCBI Taxonomy" id="392033"/>
    <lineage>
        <taxon>Eukaryota</taxon>
        <taxon>Metazoa</taxon>
        <taxon>Spiralia</taxon>
        <taxon>Gnathifera</taxon>
        <taxon>Rotifera</taxon>
        <taxon>Eurotatoria</taxon>
        <taxon>Bdelloidea</taxon>
        <taxon>Philodinida</taxon>
        <taxon>Philodinidae</taxon>
        <taxon>Rotaria</taxon>
    </lineage>
</organism>
<name>A0A813MF94_9BILA</name>
<comment type="subcellular location">
    <subcellularLocation>
        <location evidence="1">Membrane</location>
    </subcellularLocation>
</comment>
<feature type="transmembrane region" description="Helical" evidence="6">
    <location>
        <begin position="428"/>
        <end position="447"/>
    </location>
</feature>
<dbReference type="PANTHER" id="PTHR33966:SF1">
    <property type="entry name" value="PROTEIN ODR-4 HOMOLOG"/>
    <property type="match status" value="1"/>
</dbReference>
<dbReference type="GO" id="GO:0012505">
    <property type="term" value="C:endomembrane system"/>
    <property type="evidence" value="ECO:0007669"/>
    <property type="project" value="TreeGrafter"/>
</dbReference>
<dbReference type="PANTHER" id="PTHR33966">
    <property type="entry name" value="PROTEIN ODR-4 HOMOLOG"/>
    <property type="match status" value="1"/>
</dbReference>
<accession>A0A813MF94</accession>
<proteinExistence type="inferred from homology"/>
<feature type="domain" description="TIL" evidence="7">
    <location>
        <begin position="518"/>
        <end position="570"/>
    </location>
</feature>
<protein>
    <recommendedName>
        <fullName evidence="7">TIL domain-containing protein</fullName>
    </recommendedName>
</protein>
<dbReference type="Pfam" id="PF14778">
    <property type="entry name" value="ODR4-like"/>
    <property type="match status" value="1"/>
</dbReference>
<gene>
    <name evidence="8" type="ORF">PYM288_LOCUS413</name>
</gene>
<evidence type="ECO:0000256" key="5">
    <source>
        <dbReference type="ARBA" id="ARBA00023136"/>
    </source>
</evidence>
<sequence length="577" mass="65708">MGRTVFIETDVITSQLDSLPTNRFSFGFICGQCTKFERDYIHYIIDGITSKQTDINSFFDSSSTNKELWAKIIEITSSLCAGVSIIGFYCRAKNDLLKSTNFTLKIRRLFEILQSALRLYSSWSLAQSSHRILLQSELGSGANKWLVKTMDMNSESVHFRPVEMKTYDSKVNPIWCMTTTIPIQFNLWLNPVTNNNDNNIKLIENQFEQQWKQYIDNLKESLLLMDDRLLPLDSLKLSSKTSQNSVDIQWLSPIDSTISDVYPNENRICYKFDGSASLRFFTCYSETTGNDIRQYFIEDLFRSILIRLNLVLINNESNNNENILINKLILPRRIYINRPVFISAYQLIHEPLSTVIDSLQENFKIISVMEEDLEAAEEFPPEITNDERLKQFNTNINQHSNQETSTIRKSIYQNFVTMIEKNFGTGNTILVVLLITIFVLLIMFAVLTQNAVAKQTKCGENEILVNCVEPCQPSCSWTNRPKCPTFACSQGCECAKGYLRATNQTSSSCVNCNKKKACGTNEKLASCASPCQPSCSWKNRPSCPTLICSEGCVCENNFYRTTNDISSPCITCAKKSN</sequence>
<evidence type="ECO:0000256" key="1">
    <source>
        <dbReference type="ARBA" id="ARBA00004370"/>
    </source>
</evidence>
<evidence type="ECO:0000313" key="8">
    <source>
        <dbReference type="EMBL" id="CAF0723479.1"/>
    </source>
</evidence>
<evidence type="ECO:0000256" key="2">
    <source>
        <dbReference type="ARBA" id="ARBA00010131"/>
    </source>
</evidence>
<keyword evidence="4 6" id="KW-1133">Transmembrane helix</keyword>
<dbReference type="InterPro" id="IPR036084">
    <property type="entry name" value="Ser_inhib-like_sf"/>
</dbReference>
<dbReference type="Proteomes" id="UP000663854">
    <property type="component" value="Unassembled WGS sequence"/>
</dbReference>
<evidence type="ECO:0000256" key="3">
    <source>
        <dbReference type="ARBA" id="ARBA00022692"/>
    </source>
</evidence>
<evidence type="ECO:0000313" key="9">
    <source>
        <dbReference type="Proteomes" id="UP000663854"/>
    </source>
</evidence>
<dbReference type="Pfam" id="PF01826">
    <property type="entry name" value="TIL"/>
    <property type="match status" value="2"/>
</dbReference>
<feature type="domain" description="TIL" evidence="7">
    <location>
        <begin position="458"/>
        <end position="512"/>
    </location>
</feature>
<dbReference type="AlphaFoldDB" id="A0A813MF94"/>
<dbReference type="GO" id="GO:0016020">
    <property type="term" value="C:membrane"/>
    <property type="evidence" value="ECO:0007669"/>
    <property type="project" value="UniProtKB-SubCell"/>
</dbReference>
<evidence type="ECO:0000259" key="7">
    <source>
        <dbReference type="Pfam" id="PF01826"/>
    </source>
</evidence>
<dbReference type="SUPFAM" id="SSF57567">
    <property type="entry name" value="Serine protease inhibitors"/>
    <property type="match status" value="2"/>
</dbReference>
<dbReference type="Gene3D" id="2.10.25.10">
    <property type="entry name" value="Laminin"/>
    <property type="match status" value="2"/>
</dbReference>
<comment type="similarity">
    <text evidence="2">Belongs to the ODR-4 family.</text>
</comment>
<evidence type="ECO:0000256" key="4">
    <source>
        <dbReference type="ARBA" id="ARBA00022989"/>
    </source>
</evidence>
<dbReference type="EMBL" id="CAJNOH010000001">
    <property type="protein sequence ID" value="CAF0723479.1"/>
    <property type="molecule type" value="Genomic_DNA"/>
</dbReference>
<reference evidence="8" key="1">
    <citation type="submission" date="2021-02" db="EMBL/GenBank/DDBJ databases">
        <authorList>
            <person name="Nowell W R."/>
        </authorList>
    </citation>
    <scope>NUCLEOTIDE SEQUENCE</scope>
</reference>
<dbReference type="CDD" id="cd19941">
    <property type="entry name" value="TIL"/>
    <property type="match status" value="2"/>
</dbReference>
<dbReference type="InterPro" id="IPR002919">
    <property type="entry name" value="TIL_dom"/>
</dbReference>
<keyword evidence="3 6" id="KW-0812">Transmembrane</keyword>